<protein>
    <submittedName>
        <fullName evidence="1">Uncharacterized protein</fullName>
    </submittedName>
</protein>
<accession>A0ABU1PPW7</accession>
<name>A0ABU1PPW7_9PSEU</name>
<comment type="caution">
    <text evidence="1">The sequence shown here is derived from an EMBL/GenBank/DDBJ whole genome shotgun (WGS) entry which is preliminary data.</text>
</comment>
<dbReference type="Proteomes" id="UP001268819">
    <property type="component" value="Unassembled WGS sequence"/>
</dbReference>
<evidence type="ECO:0000313" key="1">
    <source>
        <dbReference type="EMBL" id="MDR6592506.1"/>
    </source>
</evidence>
<proteinExistence type="predicted"/>
<evidence type="ECO:0000313" key="2">
    <source>
        <dbReference type="Proteomes" id="UP001268819"/>
    </source>
</evidence>
<organism evidence="1 2">
    <name type="scientific">Saccharothrix longispora</name>
    <dbReference type="NCBI Taxonomy" id="33920"/>
    <lineage>
        <taxon>Bacteria</taxon>
        <taxon>Bacillati</taxon>
        <taxon>Actinomycetota</taxon>
        <taxon>Actinomycetes</taxon>
        <taxon>Pseudonocardiales</taxon>
        <taxon>Pseudonocardiaceae</taxon>
        <taxon>Saccharothrix</taxon>
    </lineage>
</organism>
<dbReference type="EMBL" id="JAVDSG010000001">
    <property type="protein sequence ID" value="MDR6592506.1"/>
    <property type="molecule type" value="Genomic_DNA"/>
</dbReference>
<reference evidence="1 2" key="1">
    <citation type="submission" date="2023-07" db="EMBL/GenBank/DDBJ databases">
        <title>Sequencing the genomes of 1000 actinobacteria strains.</title>
        <authorList>
            <person name="Klenk H.-P."/>
        </authorList>
    </citation>
    <scope>NUCLEOTIDE SEQUENCE [LARGE SCALE GENOMIC DNA]</scope>
    <source>
        <strain evidence="1 2">DSM 43749</strain>
    </source>
</reference>
<sequence>MIRTEYIPAESRIDHLADGGGGIDAFALWEDAMSTIGRVGIMPSMPVPR</sequence>
<keyword evidence="2" id="KW-1185">Reference proteome</keyword>
<gene>
    <name evidence="1" type="ORF">J2S66_000890</name>
</gene>